<sequence length="380" mass="40588">MKRTIAALMSVSIIAFFLGGVFAADSFDIIKTRLWPGSESTITNDKKPAYTVANSETVQLLSVADIVEQAGPAVVNIEITSTRNNPLLNDPFYRQFFGGNLRTTPQVQESIGSGFIISSDGYIITNQHVVDGAETITVTVPDQEEKYEAYLVGEDYDLDLAVIKIAGNNYPTLPLGNSEQMRVGEAVMAIGQPYGLDHTVTTGVVSAKERPISIEDRNYTNLIQTDAAINPGNSGGPLLNMQGQVIGINTAISTEAQGIGFAIPIDTVTKVLDSLLAGTKIERAFLGVSMTDVGVEAIQQLNLPAGTTGALVAEVIDGSPADKSGLLPKDVIIRLGDNRITSASDLQEAVQSKEVNDKVKIVLLRQGEQVELDVQLQAKQ</sequence>
<organism evidence="6">
    <name type="scientific">hydrocarbon metagenome</name>
    <dbReference type="NCBI Taxonomy" id="938273"/>
    <lineage>
        <taxon>unclassified sequences</taxon>
        <taxon>metagenomes</taxon>
        <taxon>ecological metagenomes</taxon>
    </lineage>
</organism>
<dbReference type="CDD" id="cd06779">
    <property type="entry name" value="cpPDZ_Deg_HtrA-like"/>
    <property type="match status" value="1"/>
</dbReference>
<dbReference type="PROSITE" id="PS50106">
    <property type="entry name" value="PDZ"/>
    <property type="match status" value="1"/>
</dbReference>
<dbReference type="Pfam" id="PF13365">
    <property type="entry name" value="Trypsin_2"/>
    <property type="match status" value="1"/>
</dbReference>
<proteinExistence type="inferred from homology"/>
<evidence type="ECO:0000256" key="1">
    <source>
        <dbReference type="ARBA" id="ARBA00010541"/>
    </source>
</evidence>
<dbReference type="Pfam" id="PF13180">
    <property type="entry name" value="PDZ_2"/>
    <property type="match status" value="1"/>
</dbReference>
<dbReference type="AlphaFoldDB" id="A0A0W8E4V9"/>
<dbReference type="InterPro" id="IPR036034">
    <property type="entry name" value="PDZ_sf"/>
</dbReference>
<dbReference type="PANTHER" id="PTHR43343:SF3">
    <property type="entry name" value="PROTEASE DO-LIKE 8, CHLOROPLASTIC"/>
    <property type="match status" value="1"/>
</dbReference>
<keyword evidence="2 6" id="KW-0645">Protease</keyword>
<name>A0A0W8E4V9_9ZZZZ</name>
<dbReference type="SUPFAM" id="SSF50494">
    <property type="entry name" value="Trypsin-like serine proteases"/>
    <property type="match status" value="1"/>
</dbReference>
<evidence type="ECO:0000256" key="4">
    <source>
        <dbReference type="ARBA" id="ARBA00022825"/>
    </source>
</evidence>
<dbReference type="InterPro" id="IPR043504">
    <property type="entry name" value="Peptidase_S1_PA_chymotrypsin"/>
</dbReference>
<dbReference type="PANTHER" id="PTHR43343">
    <property type="entry name" value="PEPTIDASE S12"/>
    <property type="match status" value="1"/>
</dbReference>
<evidence type="ECO:0000259" key="5">
    <source>
        <dbReference type="PROSITE" id="PS50106"/>
    </source>
</evidence>
<protein>
    <submittedName>
        <fullName evidence="6">Htra protease/chaperone protein</fullName>
    </submittedName>
</protein>
<dbReference type="SMART" id="SM00228">
    <property type="entry name" value="PDZ"/>
    <property type="match status" value="1"/>
</dbReference>
<dbReference type="EMBL" id="LNQE01001878">
    <property type="protein sequence ID" value="KUG03513.1"/>
    <property type="molecule type" value="Genomic_DNA"/>
</dbReference>
<comment type="similarity">
    <text evidence="1">Belongs to the peptidase S1C family.</text>
</comment>
<evidence type="ECO:0000256" key="3">
    <source>
        <dbReference type="ARBA" id="ARBA00022801"/>
    </source>
</evidence>
<gene>
    <name evidence="6" type="ORF">ASZ90_019075</name>
</gene>
<dbReference type="GO" id="GO:0006508">
    <property type="term" value="P:proteolysis"/>
    <property type="evidence" value="ECO:0007669"/>
    <property type="project" value="UniProtKB-KW"/>
</dbReference>
<accession>A0A0W8E4V9</accession>
<dbReference type="FunFam" id="2.40.10.10:FF:000001">
    <property type="entry name" value="Periplasmic serine protease DegS"/>
    <property type="match status" value="1"/>
</dbReference>
<dbReference type="Gene3D" id="2.40.10.10">
    <property type="entry name" value="Trypsin-like serine proteases"/>
    <property type="match status" value="2"/>
</dbReference>
<dbReference type="SUPFAM" id="SSF50156">
    <property type="entry name" value="PDZ domain-like"/>
    <property type="match status" value="1"/>
</dbReference>
<dbReference type="InterPro" id="IPR051201">
    <property type="entry name" value="Chloro_Bact_Ser_Proteases"/>
</dbReference>
<keyword evidence="3" id="KW-0378">Hydrolase</keyword>
<dbReference type="PRINTS" id="PR00834">
    <property type="entry name" value="PROTEASES2C"/>
</dbReference>
<keyword evidence="4" id="KW-0720">Serine protease</keyword>
<dbReference type="InterPro" id="IPR001478">
    <property type="entry name" value="PDZ"/>
</dbReference>
<comment type="caution">
    <text evidence="6">The sequence shown here is derived from an EMBL/GenBank/DDBJ whole genome shotgun (WGS) entry which is preliminary data.</text>
</comment>
<feature type="domain" description="PDZ" evidence="5">
    <location>
        <begin position="275"/>
        <end position="367"/>
    </location>
</feature>
<evidence type="ECO:0000256" key="2">
    <source>
        <dbReference type="ARBA" id="ARBA00022670"/>
    </source>
</evidence>
<evidence type="ECO:0000313" key="6">
    <source>
        <dbReference type="EMBL" id="KUG03513.1"/>
    </source>
</evidence>
<dbReference type="Gene3D" id="2.30.42.10">
    <property type="match status" value="1"/>
</dbReference>
<reference evidence="6" key="1">
    <citation type="journal article" date="2015" name="Proc. Natl. Acad. Sci. U.S.A.">
        <title>Networks of energetic and metabolic interactions define dynamics in microbial communities.</title>
        <authorList>
            <person name="Embree M."/>
            <person name="Liu J.K."/>
            <person name="Al-Bassam M.M."/>
            <person name="Zengler K."/>
        </authorList>
    </citation>
    <scope>NUCLEOTIDE SEQUENCE</scope>
</reference>
<dbReference type="InterPro" id="IPR009003">
    <property type="entry name" value="Peptidase_S1_PA"/>
</dbReference>
<dbReference type="GO" id="GO:0004252">
    <property type="term" value="F:serine-type endopeptidase activity"/>
    <property type="evidence" value="ECO:0007669"/>
    <property type="project" value="InterPro"/>
</dbReference>
<dbReference type="InterPro" id="IPR001940">
    <property type="entry name" value="Peptidase_S1C"/>
</dbReference>